<dbReference type="InterPro" id="IPR051333">
    <property type="entry name" value="CLIP_Serine_Protease"/>
</dbReference>
<dbReference type="InParanoid" id="A0A1S4G3N8"/>
<evidence type="ECO:0000313" key="2">
    <source>
        <dbReference type="EnsemblMetazoa" id="AAEL014938-PA"/>
    </source>
</evidence>
<gene>
    <name evidence="2" type="primary">5565674</name>
</gene>
<accession>A0A1S4G3N8</accession>
<keyword evidence="3" id="KW-1185">Reference proteome</keyword>
<dbReference type="InterPro" id="IPR043504">
    <property type="entry name" value="Peptidase_S1_PA_chymotrypsin"/>
</dbReference>
<organism evidence="2 3">
    <name type="scientific">Aedes aegypti</name>
    <name type="common">Yellowfever mosquito</name>
    <name type="synonym">Culex aegypti</name>
    <dbReference type="NCBI Taxonomy" id="7159"/>
    <lineage>
        <taxon>Eukaryota</taxon>
        <taxon>Metazoa</taxon>
        <taxon>Ecdysozoa</taxon>
        <taxon>Arthropoda</taxon>
        <taxon>Hexapoda</taxon>
        <taxon>Insecta</taxon>
        <taxon>Pterygota</taxon>
        <taxon>Neoptera</taxon>
        <taxon>Endopterygota</taxon>
        <taxon>Diptera</taxon>
        <taxon>Nematocera</taxon>
        <taxon>Culicoidea</taxon>
        <taxon>Culicidae</taxon>
        <taxon>Culicinae</taxon>
        <taxon>Aedini</taxon>
        <taxon>Aedes</taxon>
        <taxon>Stegomyia</taxon>
    </lineage>
</organism>
<dbReference type="EnsemblMetazoa" id="AAEL014938-RA">
    <property type="protein sequence ID" value="AAEL014938-PA"/>
    <property type="gene ID" value="AAEL014938"/>
</dbReference>
<dbReference type="OrthoDB" id="7760347at2759"/>
<dbReference type="VEuPathDB" id="VectorBase:AAEL014938"/>
<dbReference type="Pfam" id="PF00089">
    <property type="entry name" value="Trypsin"/>
    <property type="match status" value="1"/>
</dbReference>
<name>A0A1S4G3N8_AEDAE</name>
<dbReference type="GO" id="GO:0006508">
    <property type="term" value="P:proteolysis"/>
    <property type="evidence" value="ECO:0007669"/>
    <property type="project" value="InterPro"/>
</dbReference>
<reference evidence="2 3" key="1">
    <citation type="submission" date="2017-06" db="EMBL/GenBank/DDBJ databases">
        <title>Aedes aegypti genome working group (AGWG) sequencing and assembly.</title>
        <authorList>
            <consortium name="Aedes aegypti Genome Working Group (AGWG)"/>
            <person name="Matthews B.J."/>
        </authorList>
    </citation>
    <scope>NUCLEOTIDE SEQUENCE [LARGE SCALE GENOMIC DNA]</scope>
    <source>
        <strain evidence="2 3">LVP_AGWG</strain>
    </source>
</reference>
<proteinExistence type="inferred from homology"/>
<dbReference type="PANTHER" id="PTHR24260:SF136">
    <property type="entry name" value="GH08193P-RELATED"/>
    <property type="match status" value="1"/>
</dbReference>
<dbReference type="PANTHER" id="PTHR24260">
    <property type="match status" value="1"/>
</dbReference>
<comment type="similarity">
    <text evidence="1">Belongs to the peptidase S1 family. CLIP subfamily.</text>
</comment>
<dbReference type="Gene3D" id="2.40.10.10">
    <property type="entry name" value="Trypsin-like serine proteases"/>
    <property type="match status" value="2"/>
</dbReference>
<protein>
    <submittedName>
        <fullName evidence="2">Uncharacterized protein</fullName>
    </submittedName>
</protein>
<dbReference type="InterPro" id="IPR009003">
    <property type="entry name" value="Peptidase_S1_PA"/>
</dbReference>
<evidence type="ECO:0000256" key="1">
    <source>
        <dbReference type="ARBA" id="ARBA00024195"/>
    </source>
</evidence>
<reference evidence="2" key="2">
    <citation type="submission" date="2020-05" db="UniProtKB">
        <authorList>
            <consortium name="EnsemblMetazoa"/>
        </authorList>
    </citation>
    <scope>IDENTIFICATION</scope>
    <source>
        <strain evidence="2">LVP_AGWG</strain>
    </source>
</reference>
<dbReference type="Proteomes" id="UP000008820">
    <property type="component" value="Chromosome 2"/>
</dbReference>
<dbReference type="PROSITE" id="PS50240">
    <property type="entry name" value="TRYPSIN_DOM"/>
    <property type="match status" value="1"/>
</dbReference>
<evidence type="ECO:0000313" key="3">
    <source>
        <dbReference type="Proteomes" id="UP000008820"/>
    </source>
</evidence>
<dbReference type="GO" id="GO:0004252">
    <property type="term" value="F:serine-type endopeptidase activity"/>
    <property type="evidence" value="ECO:0007669"/>
    <property type="project" value="InterPro"/>
</dbReference>
<sequence length="469" mass="52973">MKTVLLWFGCVFNLALIVSVISDDSCGQTDTGGAGWKWHVQLLHVEEAPAHAFQCSGTLLNKLFVASAAHCLYDLNGDPIDKSRLEIVLADGENRSIVRTFQPELFDVEGLSNDFVLIQLDREVLFNGLVAPICLPEPYTVLPQSVQTPMLDGTTLSVNEGYICLNDAKTLFGMIYMDAICLGQFDKTHTYHRTAGSGLYVEHRSRWHLVGIAMYGTGPTKAHIAYIGGFLLERHLNWTRSVMNHYSESIPLSEKNCQTYVRNSNLPFEEYHPIVHLVAAEQYPLRTICHGTLISPRYVLTTSRCALKTKSIFIHYGAEGSSDWFEAKDFSTSGSLALIALDHDAKENSSILSCLYSRVTPSSLNYTTRIAHMDSFVRLEVIRVQYRVDEPLKMQYYCSRYLYHGHFTSPGDALVVKDDGEPFYRVVGVLEDVLNCEPFDYFYERGKTVEVINVEKYLPWIENVVWGSK</sequence>
<dbReference type="InterPro" id="IPR001254">
    <property type="entry name" value="Trypsin_dom"/>
</dbReference>
<dbReference type="SUPFAM" id="SSF50494">
    <property type="entry name" value="Trypsin-like serine proteases"/>
    <property type="match status" value="2"/>
</dbReference>
<dbReference type="SMART" id="SM00020">
    <property type="entry name" value="Tryp_SPc"/>
    <property type="match status" value="1"/>
</dbReference>
<dbReference type="AlphaFoldDB" id="A0A1S4G3N8"/>